<feature type="compositionally biased region" description="Acidic residues" evidence="1">
    <location>
        <begin position="549"/>
        <end position="559"/>
    </location>
</feature>
<accession>A0ABQ8UN53</accession>
<reference evidence="2" key="1">
    <citation type="journal article" date="2022" name="bioRxiv">
        <title>Genomics of Preaxostyla Flagellates Illuminates Evolutionary Transitions and the Path Towards Mitochondrial Loss.</title>
        <authorList>
            <person name="Novak L.V.F."/>
            <person name="Treitli S.C."/>
            <person name="Pyrih J."/>
            <person name="Halakuc P."/>
            <person name="Pipaliya S.V."/>
            <person name="Vacek V."/>
            <person name="Brzon O."/>
            <person name="Soukal P."/>
            <person name="Eme L."/>
            <person name="Dacks J.B."/>
            <person name="Karnkowska A."/>
            <person name="Elias M."/>
            <person name="Hampl V."/>
        </authorList>
    </citation>
    <scope>NUCLEOTIDE SEQUENCE</scope>
    <source>
        <strain evidence="2">RCP-MX</strain>
    </source>
</reference>
<organism evidence="2 3">
    <name type="scientific">Paratrimastix pyriformis</name>
    <dbReference type="NCBI Taxonomy" id="342808"/>
    <lineage>
        <taxon>Eukaryota</taxon>
        <taxon>Metamonada</taxon>
        <taxon>Preaxostyla</taxon>
        <taxon>Paratrimastigidae</taxon>
        <taxon>Paratrimastix</taxon>
    </lineage>
</organism>
<evidence type="ECO:0000313" key="3">
    <source>
        <dbReference type="Proteomes" id="UP001141327"/>
    </source>
</evidence>
<sequence>MEQVQREHEAWLATMALTAAAEGEPGGGSPVPGPLGADVSVRPGPVTTISTGPGAPGVSLYHSASGTSLLDVPLPRVTNELRRRVVRLSDDEDPMTPRFTMTRSGSATALINDATLFPLSLPTAPDATSFPSAPESASSEDEAPSADESLPSPGRRRPETRDVGVGEADIRASGLLGPGGSGEPSPSPSPSPSPPSGAATSSEAGAGPPDETPQPGAAVAPPARLAGRPSSPTSSPGSPAAAAAAVQQRGSAPLSRSPLSRSPLGDGGGRVGPLRASLRPLGRQMTLPLLGVARLAGARGPLRALGAPKVASPLARVAAPTPGADAYGPWIRSQGIQCDIAAPAPPTPASAAGCGLEAQPAGAPGAAEGAEPQPNDRPPAAQDAGAPAAPCGRDEEPPTPTEPADGEELVELPGMLVAPSEEALAMQIESMPAGPAALLSVPSAAALDRSRSTATLPPPRALAAPQQRCVGLQCCLTGSPVLLSVQAAARRQRPADLLALQLGGGPEGPPSNRRLGAAAPPRQAAPATSPAPSPRGAGGLALGSTPEGVEGEGALEEDAPDPRMVAALRDFLRTGADMVRPPQQPDQPRPTLRTCRLMQALRKNKPAKRALRPRGSWCPWCGTCGT</sequence>
<feature type="region of interest" description="Disordered" evidence="1">
    <location>
        <begin position="122"/>
        <end position="275"/>
    </location>
</feature>
<keyword evidence="3" id="KW-1185">Reference proteome</keyword>
<feature type="region of interest" description="Disordered" evidence="1">
    <location>
        <begin position="500"/>
        <end position="563"/>
    </location>
</feature>
<feature type="region of interest" description="Disordered" evidence="1">
    <location>
        <begin position="342"/>
        <end position="406"/>
    </location>
</feature>
<feature type="compositionally biased region" description="Low complexity" evidence="1">
    <location>
        <begin position="226"/>
        <end position="264"/>
    </location>
</feature>
<name>A0ABQ8UN53_9EUKA</name>
<feature type="compositionally biased region" description="Low complexity" evidence="1">
    <location>
        <begin position="349"/>
        <end position="390"/>
    </location>
</feature>
<feature type="compositionally biased region" description="Low complexity" evidence="1">
    <location>
        <begin position="196"/>
        <end position="209"/>
    </location>
</feature>
<feature type="compositionally biased region" description="Basic and acidic residues" evidence="1">
    <location>
        <begin position="156"/>
        <end position="170"/>
    </location>
</feature>
<feature type="compositionally biased region" description="Low complexity" evidence="1">
    <location>
        <begin position="514"/>
        <end position="530"/>
    </location>
</feature>
<evidence type="ECO:0000313" key="2">
    <source>
        <dbReference type="EMBL" id="KAJ4460617.1"/>
    </source>
</evidence>
<feature type="compositionally biased region" description="Pro residues" evidence="1">
    <location>
        <begin position="185"/>
        <end position="195"/>
    </location>
</feature>
<gene>
    <name evidence="2" type="ORF">PAPYR_3261</name>
</gene>
<dbReference type="EMBL" id="JAPMOS010000012">
    <property type="protein sequence ID" value="KAJ4460617.1"/>
    <property type="molecule type" value="Genomic_DNA"/>
</dbReference>
<dbReference type="Proteomes" id="UP001141327">
    <property type="component" value="Unassembled WGS sequence"/>
</dbReference>
<proteinExistence type="predicted"/>
<protein>
    <submittedName>
        <fullName evidence="2">Uncharacterized protein</fullName>
    </submittedName>
</protein>
<evidence type="ECO:0000256" key="1">
    <source>
        <dbReference type="SAM" id="MobiDB-lite"/>
    </source>
</evidence>
<comment type="caution">
    <text evidence="2">The sequence shown here is derived from an EMBL/GenBank/DDBJ whole genome shotgun (WGS) entry which is preliminary data.</text>
</comment>